<dbReference type="AlphaFoldDB" id="A0A0G1GI28"/>
<dbReference type="Pfam" id="PF13439">
    <property type="entry name" value="Glyco_transf_4"/>
    <property type="match status" value="1"/>
</dbReference>
<dbReference type="Pfam" id="PF00534">
    <property type="entry name" value="Glycos_transf_1"/>
    <property type="match status" value="1"/>
</dbReference>
<evidence type="ECO:0000313" key="4">
    <source>
        <dbReference type="Proteomes" id="UP000034894"/>
    </source>
</evidence>
<organism evidence="3 4">
    <name type="scientific">Candidatus Gottesmanbacteria bacterium GW2011_GWA2_43_14</name>
    <dbReference type="NCBI Taxonomy" id="1618443"/>
    <lineage>
        <taxon>Bacteria</taxon>
        <taxon>Candidatus Gottesmaniibacteriota</taxon>
    </lineage>
</organism>
<comment type="caution">
    <text evidence="3">The sequence shown here is derived from an EMBL/GenBank/DDBJ whole genome shotgun (WGS) entry which is preliminary data.</text>
</comment>
<dbReference type="Proteomes" id="UP000034894">
    <property type="component" value="Unassembled WGS sequence"/>
</dbReference>
<protein>
    <submittedName>
        <fullName evidence="3">Group 1 glycosyl transferase</fullName>
    </submittedName>
</protein>
<dbReference type="STRING" id="1618443.UV73_C0002G0162"/>
<dbReference type="InterPro" id="IPR001296">
    <property type="entry name" value="Glyco_trans_1"/>
</dbReference>
<dbReference type="CDD" id="cd03801">
    <property type="entry name" value="GT4_PimA-like"/>
    <property type="match status" value="1"/>
</dbReference>
<dbReference type="PANTHER" id="PTHR45947:SF13">
    <property type="entry name" value="TRANSFERASE"/>
    <property type="match status" value="1"/>
</dbReference>
<dbReference type="EMBL" id="LCFP01000002">
    <property type="protein sequence ID" value="KKS98448.1"/>
    <property type="molecule type" value="Genomic_DNA"/>
</dbReference>
<feature type="domain" description="Glycosyltransferase subfamily 4-like N-terminal" evidence="2">
    <location>
        <begin position="14"/>
        <end position="221"/>
    </location>
</feature>
<dbReference type="Gene3D" id="3.40.50.2000">
    <property type="entry name" value="Glycogen Phosphorylase B"/>
    <property type="match status" value="2"/>
</dbReference>
<dbReference type="GO" id="GO:0016757">
    <property type="term" value="F:glycosyltransferase activity"/>
    <property type="evidence" value="ECO:0007669"/>
    <property type="project" value="InterPro"/>
</dbReference>
<feature type="domain" description="Glycosyl transferase family 1" evidence="1">
    <location>
        <begin position="233"/>
        <end position="381"/>
    </location>
</feature>
<dbReference type="PANTHER" id="PTHR45947">
    <property type="entry name" value="SULFOQUINOVOSYL TRANSFERASE SQD2"/>
    <property type="match status" value="1"/>
</dbReference>
<evidence type="ECO:0000259" key="1">
    <source>
        <dbReference type="Pfam" id="PF00534"/>
    </source>
</evidence>
<evidence type="ECO:0000313" key="3">
    <source>
        <dbReference type="EMBL" id="KKS98448.1"/>
    </source>
</evidence>
<keyword evidence="3" id="KW-0808">Transferase</keyword>
<gene>
    <name evidence="3" type="ORF">UV73_C0002G0162</name>
</gene>
<sequence length="409" mass="46720">MNILQVNKYFYRGGGSAGVFFAVSRLLEKKGHRISFFSVTDPRNDPSPFSGYFTEDVSFKNFRLSRLLKFIGRLTYSTECNRKVGRLLDMNKTDLVHLHNIYHQIAPSILLEMKKRRLPVVATVHNYHLIAPNHLLFHDNRICEATHRHKYYEAVLDRCIKNSYLASFIEAAEKYLRYLLPWEISLTDIFIAPSKFLQKKLLSYGIPAEKVEYLANFVDTAAYSPDYSAGGNILYFGRLAPEKGLSQLLQVMSRLPEIRLDIVGGGSCEKQLIAEANRLKLSNVSFLGFKEGSQLKEILKKSRFTVLPSLWYEIAPLSVLESFASGKPVIATETGGIPEMVRNGENGLLVEPNNIPEMEKAVRKLWHDRELTGKLGYQARADAVKNYDSDNHYRRLMAIYKKAEDRAKK</sequence>
<name>A0A0G1GI28_9BACT</name>
<dbReference type="SUPFAM" id="SSF53756">
    <property type="entry name" value="UDP-Glycosyltransferase/glycogen phosphorylase"/>
    <property type="match status" value="1"/>
</dbReference>
<dbReference type="InterPro" id="IPR050194">
    <property type="entry name" value="Glycosyltransferase_grp1"/>
</dbReference>
<evidence type="ECO:0000259" key="2">
    <source>
        <dbReference type="Pfam" id="PF13439"/>
    </source>
</evidence>
<reference evidence="3 4" key="1">
    <citation type="journal article" date="2015" name="Nature">
        <title>rRNA introns, odd ribosomes, and small enigmatic genomes across a large radiation of phyla.</title>
        <authorList>
            <person name="Brown C.T."/>
            <person name="Hug L.A."/>
            <person name="Thomas B.C."/>
            <person name="Sharon I."/>
            <person name="Castelle C.J."/>
            <person name="Singh A."/>
            <person name="Wilkins M.J."/>
            <person name="Williams K.H."/>
            <person name="Banfield J.F."/>
        </authorList>
    </citation>
    <scope>NUCLEOTIDE SEQUENCE [LARGE SCALE GENOMIC DNA]</scope>
</reference>
<dbReference type="InterPro" id="IPR028098">
    <property type="entry name" value="Glyco_trans_4-like_N"/>
</dbReference>
<proteinExistence type="predicted"/>
<accession>A0A0G1GI28</accession>